<evidence type="ECO:0000313" key="2">
    <source>
        <dbReference type="EMBL" id="MBM6662677.1"/>
    </source>
</evidence>
<accession>A0A938WPB8</accession>
<feature type="region of interest" description="Disordered" evidence="1">
    <location>
        <begin position="115"/>
        <end position="141"/>
    </location>
</feature>
<organism evidence="2 3">
    <name type="scientific">Marseilla massiliensis</name>
    <dbReference type="NCBI Taxonomy" id="1841864"/>
    <lineage>
        <taxon>Bacteria</taxon>
        <taxon>Pseudomonadati</taxon>
        <taxon>Bacteroidota</taxon>
        <taxon>Bacteroidia</taxon>
        <taxon>Bacteroidales</taxon>
        <taxon>Prevotellaceae</taxon>
        <taxon>Marseilla</taxon>
    </lineage>
</organism>
<dbReference type="InterPro" id="IPR025624">
    <property type="entry name" value="PcfK"/>
</dbReference>
<feature type="compositionally biased region" description="Polar residues" evidence="1">
    <location>
        <begin position="129"/>
        <end position="141"/>
    </location>
</feature>
<dbReference type="Proteomes" id="UP000764045">
    <property type="component" value="Unassembled WGS sequence"/>
</dbReference>
<name>A0A938WPB8_9BACT</name>
<sequence>MKGTEHFKEIIKGYLDQRAKEDELFRAKYETTTRTMDDVITFILNEVQKSGCCGFADDEIYLLAVHCIDEPELEIGKPLQCNVVVNHHIELTEEEKAEQRALALKRYQDEELRKIQARNARPKAHKPQPESQPTLSLFDNF</sequence>
<comment type="caution">
    <text evidence="2">The sequence shown here is derived from an EMBL/GenBank/DDBJ whole genome shotgun (WGS) entry which is preliminary data.</text>
</comment>
<gene>
    <name evidence="2" type="ORF">H6B30_13110</name>
</gene>
<evidence type="ECO:0000256" key="1">
    <source>
        <dbReference type="SAM" id="MobiDB-lite"/>
    </source>
</evidence>
<dbReference type="Pfam" id="PF14058">
    <property type="entry name" value="PcfK"/>
    <property type="match status" value="1"/>
</dbReference>
<reference evidence="2 3" key="1">
    <citation type="journal article" date="2021" name="Sci. Rep.">
        <title>The distribution of antibiotic resistance genes in chicken gut microbiota commensals.</title>
        <authorList>
            <person name="Juricova H."/>
            <person name="Matiasovicova J."/>
            <person name="Kubasova T."/>
            <person name="Cejkova D."/>
            <person name="Rychlik I."/>
        </authorList>
    </citation>
    <scope>NUCLEOTIDE SEQUENCE [LARGE SCALE GENOMIC DNA]</scope>
    <source>
        <strain evidence="2 3">An819</strain>
    </source>
</reference>
<evidence type="ECO:0000313" key="3">
    <source>
        <dbReference type="Proteomes" id="UP000764045"/>
    </source>
</evidence>
<protein>
    <submittedName>
        <fullName evidence="2">PcfK-like family protein</fullName>
    </submittedName>
</protein>
<dbReference type="RefSeq" id="WP_205111311.1">
    <property type="nucleotide sequence ID" value="NZ_JACJJL010000026.1"/>
</dbReference>
<keyword evidence="3" id="KW-1185">Reference proteome</keyword>
<proteinExistence type="predicted"/>
<dbReference type="EMBL" id="JACJJL010000026">
    <property type="protein sequence ID" value="MBM6662677.1"/>
    <property type="molecule type" value="Genomic_DNA"/>
</dbReference>
<dbReference type="AlphaFoldDB" id="A0A938WPB8"/>